<protein>
    <submittedName>
        <fullName evidence="2">Uncharacterized protein</fullName>
    </submittedName>
</protein>
<keyword evidence="3" id="KW-1185">Reference proteome</keyword>
<feature type="region of interest" description="Disordered" evidence="1">
    <location>
        <begin position="164"/>
        <end position="183"/>
    </location>
</feature>
<evidence type="ECO:0000313" key="2">
    <source>
        <dbReference type="EMBL" id="KIM51151.1"/>
    </source>
</evidence>
<feature type="compositionally biased region" description="Basic and acidic residues" evidence="1">
    <location>
        <begin position="172"/>
        <end position="183"/>
    </location>
</feature>
<dbReference type="EMBL" id="KN822281">
    <property type="protein sequence ID" value="KIM51151.1"/>
    <property type="molecule type" value="Genomic_DNA"/>
</dbReference>
<organism evidence="2 3">
    <name type="scientific">Scleroderma citrinum Foug A</name>
    <dbReference type="NCBI Taxonomy" id="1036808"/>
    <lineage>
        <taxon>Eukaryota</taxon>
        <taxon>Fungi</taxon>
        <taxon>Dikarya</taxon>
        <taxon>Basidiomycota</taxon>
        <taxon>Agaricomycotina</taxon>
        <taxon>Agaricomycetes</taxon>
        <taxon>Agaricomycetidae</taxon>
        <taxon>Boletales</taxon>
        <taxon>Sclerodermatineae</taxon>
        <taxon>Sclerodermataceae</taxon>
        <taxon>Scleroderma</taxon>
    </lineage>
</organism>
<name>A0A0C3D506_9AGAM</name>
<reference evidence="2 3" key="1">
    <citation type="submission" date="2014-04" db="EMBL/GenBank/DDBJ databases">
        <authorList>
            <consortium name="DOE Joint Genome Institute"/>
            <person name="Kuo A."/>
            <person name="Kohler A."/>
            <person name="Nagy L.G."/>
            <person name="Floudas D."/>
            <person name="Copeland A."/>
            <person name="Barry K.W."/>
            <person name="Cichocki N."/>
            <person name="Veneault-Fourrey C."/>
            <person name="LaButti K."/>
            <person name="Lindquist E.A."/>
            <person name="Lipzen A."/>
            <person name="Lundell T."/>
            <person name="Morin E."/>
            <person name="Murat C."/>
            <person name="Sun H."/>
            <person name="Tunlid A."/>
            <person name="Henrissat B."/>
            <person name="Grigoriev I.V."/>
            <person name="Hibbett D.S."/>
            <person name="Martin F."/>
            <person name="Nordberg H.P."/>
            <person name="Cantor M.N."/>
            <person name="Hua S.X."/>
        </authorList>
    </citation>
    <scope>NUCLEOTIDE SEQUENCE [LARGE SCALE GENOMIC DNA]</scope>
    <source>
        <strain evidence="2 3">Foug A</strain>
    </source>
</reference>
<accession>A0A0C3D506</accession>
<dbReference type="Proteomes" id="UP000053989">
    <property type="component" value="Unassembled WGS sequence"/>
</dbReference>
<dbReference type="InParanoid" id="A0A0C3D506"/>
<gene>
    <name evidence="2" type="ORF">SCLCIDRAFT_33691</name>
</gene>
<evidence type="ECO:0000256" key="1">
    <source>
        <dbReference type="SAM" id="MobiDB-lite"/>
    </source>
</evidence>
<sequence>MHKLFTGPIDMHFAVVYCSYEIDGVPGHFSVAPDGTKLGDYGHFTDSKKFCCKGNLFADTELPSSKADITPRQHTLSLTESAWHWMGGFHRQLYEPLLLSLPSNDDLNSLLASLSARLTNRYLVTRVIQCLPDPQEPGSNTTTTLYTVAKPFVWHRNERAGFVSEEQSGNELRGETKGDQVEG</sequence>
<reference evidence="3" key="2">
    <citation type="submission" date="2015-01" db="EMBL/GenBank/DDBJ databases">
        <title>Evolutionary Origins and Diversification of the Mycorrhizal Mutualists.</title>
        <authorList>
            <consortium name="DOE Joint Genome Institute"/>
            <consortium name="Mycorrhizal Genomics Consortium"/>
            <person name="Kohler A."/>
            <person name="Kuo A."/>
            <person name="Nagy L.G."/>
            <person name="Floudas D."/>
            <person name="Copeland A."/>
            <person name="Barry K.W."/>
            <person name="Cichocki N."/>
            <person name="Veneault-Fourrey C."/>
            <person name="LaButti K."/>
            <person name="Lindquist E.A."/>
            <person name="Lipzen A."/>
            <person name="Lundell T."/>
            <person name="Morin E."/>
            <person name="Murat C."/>
            <person name="Riley R."/>
            <person name="Ohm R."/>
            <person name="Sun H."/>
            <person name="Tunlid A."/>
            <person name="Henrissat B."/>
            <person name="Grigoriev I.V."/>
            <person name="Hibbett D.S."/>
            <person name="Martin F."/>
        </authorList>
    </citation>
    <scope>NUCLEOTIDE SEQUENCE [LARGE SCALE GENOMIC DNA]</scope>
    <source>
        <strain evidence="3">Foug A</strain>
    </source>
</reference>
<proteinExistence type="predicted"/>
<evidence type="ECO:0000313" key="3">
    <source>
        <dbReference type="Proteomes" id="UP000053989"/>
    </source>
</evidence>
<dbReference type="HOGENOM" id="CLU_104751_1_0_1"/>
<dbReference type="AlphaFoldDB" id="A0A0C3D506"/>